<reference evidence="2 3" key="1">
    <citation type="submission" date="2012-09" db="EMBL/GenBank/DDBJ databases">
        <title>Genome Sequence of alkane-degrading Bacterium Alcanivorax venustensis ISO4.</title>
        <authorList>
            <person name="Lai Q."/>
            <person name="Shao Z."/>
        </authorList>
    </citation>
    <scope>NUCLEOTIDE SEQUENCE [LARGE SCALE GENOMIC DNA]</scope>
    <source>
        <strain evidence="2 3">ISO4</strain>
    </source>
</reference>
<keyword evidence="3" id="KW-1185">Reference proteome</keyword>
<dbReference type="EMBL" id="ARXR01000022">
    <property type="protein sequence ID" value="MBF5053801.1"/>
    <property type="molecule type" value="Genomic_DNA"/>
</dbReference>
<evidence type="ECO:0000313" key="2">
    <source>
        <dbReference type="EMBL" id="MBF5053801.1"/>
    </source>
</evidence>
<evidence type="ECO:0000256" key="1">
    <source>
        <dbReference type="SAM" id="Phobius"/>
    </source>
</evidence>
<sequence>MSHRERLDRIQASCQRLPLSMRVWILLVLIPVNATGFFMLHTASGGLVALATLFVLAANGVTLWHYASVNRALALPHLIAWVPLQVALVARLIGGWGADDMHLDEWLLAVLVVMVNSVALFFDTVVSWRWWRSRHLSLEADGL</sequence>
<organism evidence="2 3">
    <name type="scientific">Alloalcanivorax venustensis ISO4</name>
    <dbReference type="NCBI Taxonomy" id="1177184"/>
    <lineage>
        <taxon>Bacteria</taxon>
        <taxon>Pseudomonadati</taxon>
        <taxon>Pseudomonadota</taxon>
        <taxon>Gammaproteobacteria</taxon>
        <taxon>Oceanospirillales</taxon>
        <taxon>Alcanivoracaceae</taxon>
        <taxon>Alloalcanivorax</taxon>
    </lineage>
</organism>
<feature type="transmembrane region" description="Helical" evidence="1">
    <location>
        <begin position="46"/>
        <end position="66"/>
    </location>
</feature>
<comment type="caution">
    <text evidence="2">The sequence shown here is derived from an EMBL/GenBank/DDBJ whole genome shotgun (WGS) entry which is preliminary data.</text>
</comment>
<proteinExistence type="predicted"/>
<keyword evidence="1" id="KW-0472">Membrane</keyword>
<feature type="transmembrane region" description="Helical" evidence="1">
    <location>
        <begin position="106"/>
        <end position="126"/>
    </location>
</feature>
<keyword evidence="1" id="KW-0812">Transmembrane</keyword>
<evidence type="ECO:0000313" key="3">
    <source>
        <dbReference type="Proteomes" id="UP000644441"/>
    </source>
</evidence>
<dbReference type="GeneID" id="99765699"/>
<dbReference type="RefSeq" id="WP_194856404.1">
    <property type="nucleotide sequence ID" value="NZ_ARXR01000022.1"/>
</dbReference>
<feature type="transmembrane region" description="Helical" evidence="1">
    <location>
        <begin position="73"/>
        <end position="94"/>
    </location>
</feature>
<gene>
    <name evidence="2" type="ORF">ISO4_02403</name>
</gene>
<name>A0ABS0AI45_9GAMM</name>
<keyword evidence="1" id="KW-1133">Transmembrane helix</keyword>
<protein>
    <submittedName>
        <fullName evidence="2">Uncharacterized protein</fullName>
    </submittedName>
</protein>
<dbReference type="Proteomes" id="UP000644441">
    <property type="component" value="Unassembled WGS sequence"/>
</dbReference>
<accession>A0ABS0AI45</accession>
<feature type="transmembrane region" description="Helical" evidence="1">
    <location>
        <begin position="21"/>
        <end position="40"/>
    </location>
</feature>